<protein>
    <submittedName>
        <fullName evidence="3">PRC-barrel domain-containing protein</fullName>
    </submittedName>
</protein>
<dbReference type="SUPFAM" id="SSF50346">
    <property type="entry name" value="PRC-barrel domain"/>
    <property type="match status" value="1"/>
</dbReference>
<keyword evidence="4" id="KW-1185">Reference proteome</keyword>
<feature type="domain" description="PRC-barrel" evidence="2">
    <location>
        <begin position="66"/>
        <end position="124"/>
    </location>
</feature>
<evidence type="ECO:0000256" key="1">
    <source>
        <dbReference type="SAM" id="SignalP"/>
    </source>
</evidence>
<name>A0A1I5NZR0_9RHOB</name>
<feature type="chain" id="PRO_5011442103" evidence="1">
    <location>
        <begin position="22"/>
        <end position="139"/>
    </location>
</feature>
<proteinExistence type="predicted"/>
<evidence type="ECO:0000259" key="2">
    <source>
        <dbReference type="Pfam" id="PF05239"/>
    </source>
</evidence>
<organism evidence="3 4">
    <name type="scientific">Tranquillimonas alkanivorans</name>
    <dbReference type="NCBI Taxonomy" id="441119"/>
    <lineage>
        <taxon>Bacteria</taxon>
        <taxon>Pseudomonadati</taxon>
        <taxon>Pseudomonadota</taxon>
        <taxon>Alphaproteobacteria</taxon>
        <taxon>Rhodobacterales</taxon>
        <taxon>Roseobacteraceae</taxon>
        <taxon>Tranquillimonas</taxon>
    </lineage>
</organism>
<dbReference type="AlphaFoldDB" id="A0A1I5NZR0"/>
<dbReference type="RefSeq" id="WP_093419876.1">
    <property type="nucleotide sequence ID" value="NZ_FOXA01000004.1"/>
</dbReference>
<dbReference type="STRING" id="441119.SAMN04488047_104162"/>
<evidence type="ECO:0000313" key="4">
    <source>
        <dbReference type="Proteomes" id="UP000199356"/>
    </source>
</evidence>
<feature type="signal peptide" evidence="1">
    <location>
        <begin position="1"/>
        <end position="21"/>
    </location>
</feature>
<accession>A0A1I5NZR0</accession>
<evidence type="ECO:0000313" key="3">
    <source>
        <dbReference type="EMBL" id="SFP27243.1"/>
    </source>
</evidence>
<reference evidence="3 4" key="1">
    <citation type="submission" date="2016-10" db="EMBL/GenBank/DDBJ databases">
        <authorList>
            <person name="de Groot N.N."/>
        </authorList>
    </citation>
    <scope>NUCLEOTIDE SEQUENCE [LARGE SCALE GENOMIC DNA]</scope>
    <source>
        <strain evidence="3 4">DSM 19547</strain>
    </source>
</reference>
<dbReference type="EMBL" id="FOXA01000004">
    <property type="protein sequence ID" value="SFP27243.1"/>
    <property type="molecule type" value="Genomic_DNA"/>
</dbReference>
<dbReference type="Proteomes" id="UP000199356">
    <property type="component" value="Unassembled WGS sequence"/>
</dbReference>
<keyword evidence="1" id="KW-0732">Signal</keyword>
<dbReference type="OrthoDB" id="7876889at2"/>
<dbReference type="InterPro" id="IPR027275">
    <property type="entry name" value="PRC-brl_dom"/>
</dbReference>
<dbReference type="InterPro" id="IPR011033">
    <property type="entry name" value="PRC_barrel-like_sf"/>
</dbReference>
<gene>
    <name evidence="3" type="ORF">SAMN04488047_104162</name>
</gene>
<dbReference type="Pfam" id="PF05239">
    <property type="entry name" value="PRC"/>
    <property type="match status" value="1"/>
</dbReference>
<sequence>MQTHLKLGLAAALAAATPAAAQDEGATPSLMRASLLLDGTIYAPGESQTEDWTVGEDLLAMPADWEEVGEIEDVALSTDGTIAGIVADVGGFLGIGENTILLPIEDLRAVRVAGEFYYITRLTEEQLEELPEVDESTWQ</sequence>
<dbReference type="Gene3D" id="2.30.30.240">
    <property type="entry name" value="PRC-barrel domain"/>
    <property type="match status" value="1"/>
</dbReference>